<name>A0ABM5SF89_YERRO</name>
<dbReference type="EMBL" id="CP009787">
    <property type="protein sequence ID" value="AJJ11945.1"/>
    <property type="molecule type" value="Genomic_DNA"/>
</dbReference>
<feature type="chain" id="PRO_5047277517" evidence="2">
    <location>
        <begin position="22"/>
        <end position="227"/>
    </location>
</feature>
<dbReference type="Proteomes" id="UP000031914">
    <property type="component" value="Chromosome"/>
</dbReference>
<dbReference type="Gene3D" id="2.40.160.20">
    <property type="match status" value="1"/>
</dbReference>
<dbReference type="SUPFAM" id="SSF56925">
    <property type="entry name" value="OMPA-like"/>
    <property type="match status" value="1"/>
</dbReference>
<proteinExistence type="predicted"/>
<evidence type="ECO:0000313" key="5">
    <source>
        <dbReference type="Proteomes" id="UP000031914"/>
    </source>
</evidence>
<dbReference type="Pfam" id="PF13505">
    <property type="entry name" value="OMP_b-brl"/>
    <property type="match status" value="1"/>
</dbReference>
<evidence type="ECO:0000256" key="1">
    <source>
        <dbReference type="ARBA" id="ARBA00022729"/>
    </source>
</evidence>
<dbReference type="RefSeq" id="WP_004716080.1">
    <property type="nucleotide sequence ID" value="NZ_CABIHO010000003.1"/>
</dbReference>
<evidence type="ECO:0000259" key="3">
    <source>
        <dbReference type="Pfam" id="PF13505"/>
    </source>
</evidence>
<dbReference type="GeneID" id="45568239"/>
<accession>A0ABM5SF89</accession>
<dbReference type="InterPro" id="IPR011250">
    <property type="entry name" value="OMP/PagP_B-barrel"/>
</dbReference>
<evidence type="ECO:0000313" key="4">
    <source>
        <dbReference type="EMBL" id="AJJ11945.1"/>
    </source>
</evidence>
<keyword evidence="5" id="KW-1185">Reference proteome</keyword>
<reference evidence="4 5" key="1">
    <citation type="journal article" date="2015" name="Genome Announc.">
        <title>Thirty-Two Complete Genome Assemblies of Nine Yersinia Species, Including Y. pestis, Y. pseudotuberculosis, and Y. enterocolitica.</title>
        <authorList>
            <person name="Johnson S.L."/>
            <person name="Daligault H.E."/>
            <person name="Davenport K.W."/>
            <person name="Jaissle J."/>
            <person name="Frey K.G."/>
            <person name="Ladner J.T."/>
            <person name="Broomall S.M."/>
            <person name="Bishop-Lilly K.A."/>
            <person name="Bruce D.C."/>
            <person name="Coyne S.R."/>
            <person name="Gibbons H.S."/>
            <person name="Lo C.C."/>
            <person name="Munk A.C."/>
            <person name="Rosenzweig C.N."/>
            <person name="Koroleva G.I."/>
            <person name="Palacios G.F."/>
            <person name="Redden C.L."/>
            <person name="Xu Y."/>
            <person name="Minogue T.D."/>
            <person name="Chain P.S."/>
        </authorList>
    </citation>
    <scope>NUCLEOTIDE SEQUENCE [LARGE SCALE GENOMIC DNA]</scope>
    <source>
        <strain evidence="4 5">YRA</strain>
    </source>
</reference>
<evidence type="ECO:0000256" key="2">
    <source>
        <dbReference type="SAM" id="SignalP"/>
    </source>
</evidence>
<feature type="domain" description="Outer membrane protein beta-barrel" evidence="3">
    <location>
        <begin position="8"/>
        <end position="198"/>
    </location>
</feature>
<dbReference type="InterPro" id="IPR027385">
    <property type="entry name" value="Beta-barrel_OMP"/>
</dbReference>
<gene>
    <name evidence="4" type="ORF">CH64_2961</name>
</gene>
<organism evidence="4 5">
    <name type="scientific">Yersinia rohdei</name>
    <dbReference type="NCBI Taxonomy" id="29485"/>
    <lineage>
        <taxon>Bacteria</taxon>
        <taxon>Pseudomonadati</taxon>
        <taxon>Pseudomonadota</taxon>
        <taxon>Gammaproteobacteria</taxon>
        <taxon>Enterobacterales</taxon>
        <taxon>Yersiniaceae</taxon>
        <taxon>Yersinia</taxon>
    </lineage>
</organism>
<protein>
    <submittedName>
        <fullName evidence="4">OmpA-like transmembrane domain protein</fullName>
    </submittedName>
</protein>
<keyword evidence="1 2" id="KW-0732">Signal</keyword>
<sequence length="227" mass="25187">MMIKNFLLVASLAAISANAFADNTLSGYYGSLKLLHARQSAENMNTSSRPGVGEFVSGEEKHNFYNGSLAAGYQFGNGWRTEGEYVFKKKSEYTSGSSIFATSYNHHKVDVQRLMLNVYRDYALGYDISIYGTLGLGLAKVESSGWQGNTSRQYTENTQTNLAYSVGAGVSYAVMNNLSIDLGYRYVDMGNVESGYNNFTNARRLQDEQMKAHLISSEFTLGARYLF</sequence>
<feature type="signal peptide" evidence="2">
    <location>
        <begin position="1"/>
        <end position="21"/>
    </location>
</feature>